<name>A0A0F9NNP0_9ZZZZ</name>
<evidence type="ECO:0000313" key="2">
    <source>
        <dbReference type="EMBL" id="KKN19509.1"/>
    </source>
</evidence>
<dbReference type="EMBL" id="LAZR01003327">
    <property type="protein sequence ID" value="KKN19509.1"/>
    <property type="molecule type" value="Genomic_DNA"/>
</dbReference>
<dbReference type="AlphaFoldDB" id="A0A0F9NNP0"/>
<gene>
    <name evidence="2" type="ORF">LCGC14_0944960</name>
</gene>
<sequence length="412" mass="43291">MPHEHEYDPTLQKPESRNLLREGVQRLRALFLPAEGLHIGENRLVVKKDASGNQDPYWQRQDGTEDNLTGEIKLARATADLTLTLTAQSITGDGDSSKVRLLLPTIGDWLIIGTFDIDITATDPDAGIGELFVNDSGTAETGLAIYWPGSVAANLTGRATVTQSWKVTTATADTPVELKARKSSAGGVAKALTTRTVLAATRGAGGGTSVASSDHGTLTGLGDDDHTQYQKESEKDADSGYVGRGAAGKADVKGVIIEDTDGTPVGDVLLKVLDERVHFRDEADALLVDAVALRMRLGGVTVDDVVFLRNAISNAAELWKGDFSALGNLLVARQICDVHTQTNTIVENTGGLGVTIDGVLLKDSSIAGAAVPATHSGSAHHAKYTDAEAIAAVKRETHITLAHSISGVAFSS</sequence>
<organism evidence="2">
    <name type="scientific">marine sediment metagenome</name>
    <dbReference type="NCBI Taxonomy" id="412755"/>
    <lineage>
        <taxon>unclassified sequences</taxon>
        <taxon>metagenomes</taxon>
        <taxon>ecological metagenomes</taxon>
    </lineage>
</organism>
<proteinExistence type="predicted"/>
<comment type="caution">
    <text evidence="2">The sequence shown here is derived from an EMBL/GenBank/DDBJ whole genome shotgun (WGS) entry which is preliminary data.</text>
</comment>
<reference evidence="2" key="1">
    <citation type="journal article" date="2015" name="Nature">
        <title>Complex archaea that bridge the gap between prokaryotes and eukaryotes.</title>
        <authorList>
            <person name="Spang A."/>
            <person name="Saw J.H."/>
            <person name="Jorgensen S.L."/>
            <person name="Zaremba-Niedzwiedzka K."/>
            <person name="Martijn J."/>
            <person name="Lind A.E."/>
            <person name="van Eijk R."/>
            <person name="Schleper C."/>
            <person name="Guy L."/>
            <person name="Ettema T.J."/>
        </authorList>
    </citation>
    <scope>NUCLEOTIDE SEQUENCE</scope>
</reference>
<evidence type="ECO:0000256" key="1">
    <source>
        <dbReference type="SAM" id="MobiDB-lite"/>
    </source>
</evidence>
<feature type="region of interest" description="Disordered" evidence="1">
    <location>
        <begin position="203"/>
        <end position="242"/>
    </location>
</feature>
<feature type="compositionally biased region" description="Low complexity" evidence="1">
    <location>
        <begin position="209"/>
        <end position="221"/>
    </location>
</feature>
<accession>A0A0F9NNP0</accession>
<feature type="compositionally biased region" description="Basic and acidic residues" evidence="1">
    <location>
        <begin position="223"/>
        <end position="238"/>
    </location>
</feature>
<protein>
    <submittedName>
        <fullName evidence="2">Uncharacterized protein</fullName>
    </submittedName>
</protein>